<dbReference type="PANTHER" id="PTHR37984:SF5">
    <property type="entry name" value="PROTEIN NYNRIN-LIKE"/>
    <property type="match status" value="1"/>
</dbReference>
<dbReference type="PANTHER" id="PTHR37984">
    <property type="entry name" value="PROTEIN CBG26694"/>
    <property type="match status" value="1"/>
</dbReference>
<accession>A0AAW1IZP7</accession>
<dbReference type="InterPro" id="IPR001584">
    <property type="entry name" value="Integrase_cat-core"/>
</dbReference>
<dbReference type="Gene3D" id="3.30.420.10">
    <property type="entry name" value="Ribonuclease H-like superfamily/Ribonuclease H"/>
    <property type="match status" value="1"/>
</dbReference>
<name>A0AAW1IZP7_POPJA</name>
<dbReference type="SUPFAM" id="SSF53098">
    <property type="entry name" value="Ribonuclease H-like"/>
    <property type="match status" value="1"/>
</dbReference>
<reference evidence="2 3" key="1">
    <citation type="journal article" date="2024" name="BMC Genomics">
        <title>De novo assembly and annotation of Popillia japonica's genome with initial clues to its potential as an invasive pest.</title>
        <authorList>
            <person name="Cucini C."/>
            <person name="Boschi S."/>
            <person name="Funari R."/>
            <person name="Cardaioli E."/>
            <person name="Iannotti N."/>
            <person name="Marturano G."/>
            <person name="Paoli F."/>
            <person name="Bruttini M."/>
            <person name="Carapelli A."/>
            <person name="Frati F."/>
            <person name="Nardi F."/>
        </authorList>
    </citation>
    <scope>NUCLEOTIDE SEQUENCE [LARGE SCALE GENOMIC DNA]</scope>
    <source>
        <strain evidence="2">DMR45628</strain>
    </source>
</reference>
<dbReference type="Proteomes" id="UP001458880">
    <property type="component" value="Unassembled WGS sequence"/>
</dbReference>
<dbReference type="EMBL" id="JASPKY010000471">
    <property type="protein sequence ID" value="KAK9695746.1"/>
    <property type="molecule type" value="Genomic_DNA"/>
</dbReference>
<evidence type="ECO:0000259" key="1">
    <source>
        <dbReference type="PROSITE" id="PS50994"/>
    </source>
</evidence>
<dbReference type="Pfam" id="PF00665">
    <property type="entry name" value="rve"/>
    <property type="match status" value="1"/>
</dbReference>
<gene>
    <name evidence="2" type="ORF">QE152_g32359</name>
</gene>
<dbReference type="InterPro" id="IPR050951">
    <property type="entry name" value="Retrovirus_Pol_polyprotein"/>
</dbReference>
<protein>
    <submittedName>
        <fullName evidence="2">Integrase core domain</fullName>
    </submittedName>
</protein>
<keyword evidence="3" id="KW-1185">Reference proteome</keyword>
<feature type="domain" description="Integrase catalytic" evidence="1">
    <location>
        <begin position="32"/>
        <end position="194"/>
    </location>
</feature>
<dbReference type="InterPro" id="IPR012337">
    <property type="entry name" value="RNaseH-like_sf"/>
</dbReference>
<organism evidence="2 3">
    <name type="scientific">Popillia japonica</name>
    <name type="common">Japanese beetle</name>
    <dbReference type="NCBI Taxonomy" id="7064"/>
    <lineage>
        <taxon>Eukaryota</taxon>
        <taxon>Metazoa</taxon>
        <taxon>Ecdysozoa</taxon>
        <taxon>Arthropoda</taxon>
        <taxon>Hexapoda</taxon>
        <taxon>Insecta</taxon>
        <taxon>Pterygota</taxon>
        <taxon>Neoptera</taxon>
        <taxon>Endopterygota</taxon>
        <taxon>Coleoptera</taxon>
        <taxon>Polyphaga</taxon>
        <taxon>Scarabaeiformia</taxon>
        <taxon>Scarabaeidae</taxon>
        <taxon>Rutelinae</taxon>
        <taxon>Popillia</taxon>
    </lineage>
</organism>
<sequence length="293" mass="33397">MKRLVKKYVRSSINYMFHKSASGKKLGILNPIHKNPRSFHTLHIDHLGPLVSSKLGNTQVLVCVDAFTKFCFIYPVLNTKTKHVILKLNELFKIFGAPKRIISDRGRSFTSKSFKDFCSELKITHHLNAVGTPCGNDQVERYNRTILDALSTMGANRDEDEWDENVHNIQLGLNDTVTKSIGVTASEDQQEQEKQKLLFDKKRCRARKLEIGDLILVQISSIVSDGSSRKLLPKWKGPFQISKILEADRYEVWDIPGSLRARVPYKGVPIRNRTYKIMGNDGLSAYFVCINFI</sequence>
<dbReference type="AlphaFoldDB" id="A0AAW1IZP7"/>
<dbReference type="InterPro" id="IPR036397">
    <property type="entry name" value="RNaseH_sf"/>
</dbReference>
<evidence type="ECO:0000313" key="3">
    <source>
        <dbReference type="Proteomes" id="UP001458880"/>
    </source>
</evidence>
<dbReference type="GO" id="GO:0015074">
    <property type="term" value="P:DNA integration"/>
    <property type="evidence" value="ECO:0007669"/>
    <property type="project" value="InterPro"/>
</dbReference>
<dbReference type="GO" id="GO:0003676">
    <property type="term" value="F:nucleic acid binding"/>
    <property type="evidence" value="ECO:0007669"/>
    <property type="project" value="InterPro"/>
</dbReference>
<comment type="caution">
    <text evidence="2">The sequence shown here is derived from an EMBL/GenBank/DDBJ whole genome shotgun (WGS) entry which is preliminary data.</text>
</comment>
<proteinExistence type="predicted"/>
<evidence type="ECO:0000313" key="2">
    <source>
        <dbReference type="EMBL" id="KAK9695746.1"/>
    </source>
</evidence>
<dbReference type="PROSITE" id="PS50994">
    <property type="entry name" value="INTEGRASE"/>
    <property type="match status" value="1"/>
</dbReference>